<dbReference type="EMBL" id="VSRR010004709">
    <property type="protein sequence ID" value="MPC40485.1"/>
    <property type="molecule type" value="Genomic_DNA"/>
</dbReference>
<sequence>MPTLAEQRVAQTKWLKGTLTLHSDRFRERSNITGEPHGLPFELKSPSEHSTRWSVTTLPPKYKILSVHSQCSAKSNNLHCTLPFHPEKPETKHGKEANIYSSLTWNDTNLIRILNFSKCEMHHNKYFIIIRAQALINNQKVR</sequence>
<comment type="caution">
    <text evidence="1">The sequence shown here is derived from an EMBL/GenBank/DDBJ whole genome shotgun (WGS) entry which is preliminary data.</text>
</comment>
<reference evidence="1 2" key="1">
    <citation type="submission" date="2019-05" db="EMBL/GenBank/DDBJ databases">
        <title>Another draft genome of Portunus trituberculatus and its Hox gene families provides insights of decapod evolution.</title>
        <authorList>
            <person name="Jeong J.-H."/>
            <person name="Song I."/>
            <person name="Kim S."/>
            <person name="Choi T."/>
            <person name="Kim D."/>
            <person name="Ryu S."/>
            <person name="Kim W."/>
        </authorList>
    </citation>
    <scope>NUCLEOTIDE SEQUENCE [LARGE SCALE GENOMIC DNA]</scope>
    <source>
        <tissue evidence="1">Muscle</tissue>
    </source>
</reference>
<gene>
    <name evidence="1" type="ORF">E2C01_034045</name>
</gene>
<name>A0A5B7F4E8_PORTR</name>
<keyword evidence="2" id="KW-1185">Reference proteome</keyword>
<organism evidence="1 2">
    <name type="scientific">Portunus trituberculatus</name>
    <name type="common">Swimming crab</name>
    <name type="synonym">Neptunus trituberculatus</name>
    <dbReference type="NCBI Taxonomy" id="210409"/>
    <lineage>
        <taxon>Eukaryota</taxon>
        <taxon>Metazoa</taxon>
        <taxon>Ecdysozoa</taxon>
        <taxon>Arthropoda</taxon>
        <taxon>Crustacea</taxon>
        <taxon>Multicrustacea</taxon>
        <taxon>Malacostraca</taxon>
        <taxon>Eumalacostraca</taxon>
        <taxon>Eucarida</taxon>
        <taxon>Decapoda</taxon>
        <taxon>Pleocyemata</taxon>
        <taxon>Brachyura</taxon>
        <taxon>Eubrachyura</taxon>
        <taxon>Portunoidea</taxon>
        <taxon>Portunidae</taxon>
        <taxon>Portuninae</taxon>
        <taxon>Portunus</taxon>
    </lineage>
</organism>
<dbReference type="Proteomes" id="UP000324222">
    <property type="component" value="Unassembled WGS sequence"/>
</dbReference>
<evidence type="ECO:0000313" key="1">
    <source>
        <dbReference type="EMBL" id="MPC40485.1"/>
    </source>
</evidence>
<accession>A0A5B7F4E8</accession>
<proteinExistence type="predicted"/>
<protein>
    <submittedName>
        <fullName evidence="1">Uncharacterized protein</fullName>
    </submittedName>
</protein>
<evidence type="ECO:0000313" key="2">
    <source>
        <dbReference type="Proteomes" id="UP000324222"/>
    </source>
</evidence>
<dbReference type="AlphaFoldDB" id="A0A5B7F4E8"/>